<sequence>MKIEPIEIVGIVDPKLFTDISILLDNDNFKDRIGSLRQEFSEQLNLVLPIPIAQYLEFLKSVKTEFWSRVLDRVTYIRGNFLLTKNYEDVILKSVFCGEVDSEDYFLAKLKVKIDSLDPNGDIPDDQYSIAIFPGVRDVDLSEINKQFQKELHKRANPSKPTDENVADYSWSPQLNFRDEPSKPTIIQSRNWYLTVKVNRTKSLVELVDDLTINCPVDMEHGKRKEALKLGLVNCQCFDESTVRKSIVAYEKLLRKKLLT</sequence>
<comment type="caution">
    <text evidence="1">The sequence shown here is derived from an EMBL/GenBank/DDBJ whole genome shotgun (WGS) entry which is preliminary data.</text>
</comment>
<dbReference type="Proteomes" id="UP000176815">
    <property type="component" value="Unassembled WGS sequence"/>
</dbReference>
<accession>A0A1F4X9F2</accession>
<evidence type="ECO:0000313" key="2">
    <source>
        <dbReference type="Proteomes" id="UP000176815"/>
    </source>
</evidence>
<evidence type="ECO:0000313" key="1">
    <source>
        <dbReference type="EMBL" id="OGC78298.1"/>
    </source>
</evidence>
<gene>
    <name evidence="1" type="ORF">A2619_04000</name>
</gene>
<name>A0A1F4X9F2_UNCKA</name>
<proteinExistence type="predicted"/>
<protein>
    <submittedName>
        <fullName evidence="1">Uncharacterized protein</fullName>
    </submittedName>
</protein>
<dbReference type="AlphaFoldDB" id="A0A1F4X9F2"/>
<dbReference type="EMBL" id="MEWG01000003">
    <property type="protein sequence ID" value="OGC78298.1"/>
    <property type="molecule type" value="Genomic_DNA"/>
</dbReference>
<reference evidence="1 2" key="1">
    <citation type="journal article" date="2016" name="Nat. Commun.">
        <title>Thousands of microbial genomes shed light on interconnected biogeochemical processes in an aquifer system.</title>
        <authorList>
            <person name="Anantharaman K."/>
            <person name="Brown C.T."/>
            <person name="Hug L.A."/>
            <person name="Sharon I."/>
            <person name="Castelle C.J."/>
            <person name="Probst A.J."/>
            <person name="Thomas B.C."/>
            <person name="Singh A."/>
            <person name="Wilkins M.J."/>
            <person name="Karaoz U."/>
            <person name="Brodie E.L."/>
            <person name="Williams K.H."/>
            <person name="Hubbard S.S."/>
            <person name="Banfield J.F."/>
        </authorList>
    </citation>
    <scope>NUCLEOTIDE SEQUENCE [LARGE SCALE GENOMIC DNA]</scope>
</reference>
<organism evidence="1 2">
    <name type="scientific">candidate division WWE3 bacterium RIFOXYD1_FULL_39_9</name>
    <dbReference type="NCBI Taxonomy" id="1802649"/>
    <lineage>
        <taxon>Bacteria</taxon>
        <taxon>Katanobacteria</taxon>
    </lineage>
</organism>